<sequence length="66" mass="7435">MCFSVPRLWIDSLDQLRINLTSVSNPQQSMREFLILNTAILVAINIILRSPVSTCSLSVSLFVKKI</sequence>
<dbReference type="EMBL" id="HACA01010410">
    <property type="protein sequence ID" value="CDW27771.1"/>
    <property type="molecule type" value="Transcribed_RNA"/>
</dbReference>
<protein>
    <submittedName>
        <fullName evidence="1">Uncharacterized protein</fullName>
    </submittedName>
</protein>
<organism evidence="1">
    <name type="scientific">Lepeophtheirus salmonis</name>
    <name type="common">Salmon louse</name>
    <name type="synonym">Caligus salmonis</name>
    <dbReference type="NCBI Taxonomy" id="72036"/>
    <lineage>
        <taxon>Eukaryota</taxon>
        <taxon>Metazoa</taxon>
        <taxon>Ecdysozoa</taxon>
        <taxon>Arthropoda</taxon>
        <taxon>Crustacea</taxon>
        <taxon>Multicrustacea</taxon>
        <taxon>Hexanauplia</taxon>
        <taxon>Copepoda</taxon>
        <taxon>Siphonostomatoida</taxon>
        <taxon>Caligidae</taxon>
        <taxon>Lepeophtheirus</taxon>
    </lineage>
</organism>
<accession>A0A0K2TQU2</accession>
<dbReference type="AlphaFoldDB" id="A0A0K2TQU2"/>
<name>A0A0K2TQU2_LEPSM</name>
<evidence type="ECO:0000313" key="1">
    <source>
        <dbReference type="EMBL" id="CDW27771.1"/>
    </source>
</evidence>
<reference evidence="1" key="1">
    <citation type="submission" date="2014-05" db="EMBL/GenBank/DDBJ databases">
        <authorList>
            <person name="Chronopoulou M."/>
        </authorList>
    </citation>
    <scope>NUCLEOTIDE SEQUENCE</scope>
    <source>
        <tissue evidence="1">Whole organism</tissue>
    </source>
</reference>
<proteinExistence type="predicted"/>